<dbReference type="InterPro" id="IPR014729">
    <property type="entry name" value="Rossmann-like_a/b/a_fold"/>
</dbReference>
<dbReference type="HAMAP" id="MF_03054">
    <property type="entry name" value="CTU2"/>
    <property type="match status" value="1"/>
</dbReference>
<dbReference type="GO" id="GO:0000049">
    <property type="term" value="F:tRNA binding"/>
    <property type="evidence" value="ECO:0007669"/>
    <property type="project" value="InterPro"/>
</dbReference>
<comment type="function">
    <text evidence="3">Plays a central role in 2-thiolation of mcm(5)S(2)U at tRNA wobble positions of tRNA(Lys), tRNA(Glu) and tRNA(Gln). May act by forming a heterodimer with NCS6/CTU1 that ligates sulfur from thiocarboxylated URM1 onto the uridine of tRNAs at wobble position.</text>
</comment>
<name>A0A218W460_PUNGR</name>
<organism evidence="4 5">
    <name type="scientific">Punica granatum</name>
    <name type="common">Pomegranate</name>
    <dbReference type="NCBI Taxonomy" id="22663"/>
    <lineage>
        <taxon>Eukaryota</taxon>
        <taxon>Viridiplantae</taxon>
        <taxon>Streptophyta</taxon>
        <taxon>Embryophyta</taxon>
        <taxon>Tracheophyta</taxon>
        <taxon>Spermatophyta</taxon>
        <taxon>Magnoliopsida</taxon>
        <taxon>eudicotyledons</taxon>
        <taxon>Gunneridae</taxon>
        <taxon>Pentapetalae</taxon>
        <taxon>rosids</taxon>
        <taxon>malvids</taxon>
        <taxon>Myrtales</taxon>
        <taxon>Lythraceae</taxon>
        <taxon>Punica</taxon>
    </lineage>
</organism>
<dbReference type="PANTHER" id="PTHR20882">
    <property type="entry name" value="CYTOPLASMIC TRNA 2-THIOLATION PROTEIN 2"/>
    <property type="match status" value="1"/>
</dbReference>
<dbReference type="UniPathway" id="UPA00988"/>
<accession>A0A218W460</accession>
<dbReference type="PANTHER" id="PTHR20882:SF14">
    <property type="entry name" value="CYTOPLASMIC TRNA 2-THIOLATION PROTEIN 2"/>
    <property type="match status" value="1"/>
</dbReference>
<keyword evidence="1 3" id="KW-0963">Cytoplasm</keyword>
<dbReference type="Proteomes" id="UP000197138">
    <property type="component" value="Unassembled WGS sequence"/>
</dbReference>
<dbReference type="GO" id="GO:0032447">
    <property type="term" value="P:protein urmylation"/>
    <property type="evidence" value="ECO:0007669"/>
    <property type="project" value="UniProtKB-UniRule"/>
</dbReference>
<dbReference type="InterPro" id="IPR019407">
    <property type="entry name" value="CTU2"/>
</dbReference>
<reference evidence="5" key="1">
    <citation type="journal article" date="2017" name="Plant J.">
        <title>The pomegranate (Punica granatum L.) genome and the genomics of punicalagin biosynthesis.</title>
        <authorList>
            <person name="Qin G."/>
            <person name="Xu C."/>
            <person name="Ming R."/>
            <person name="Tang H."/>
            <person name="Guyot R."/>
            <person name="Kramer E.M."/>
            <person name="Hu Y."/>
            <person name="Yi X."/>
            <person name="Qi Y."/>
            <person name="Xu X."/>
            <person name="Gao Z."/>
            <person name="Pan H."/>
            <person name="Jian J."/>
            <person name="Tian Y."/>
            <person name="Yue Z."/>
            <person name="Xu Y."/>
        </authorList>
    </citation>
    <scope>NUCLEOTIDE SEQUENCE [LARGE SCALE GENOMIC DNA]</scope>
    <source>
        <strain evidence="5">cv. Dabenzi</strain>
    </source>
</reference>
<dbReference type="GO" id="GO:0005829">
    <property type="term" value="C:cytosol"/>
    <property type="evidence" value="ECO:0007669"/>
    <property type="project" value="TreeGrafter"/>
</dbReference>
<comment type="caution">
    <text evidence="4">The sequence shown here is derived from an EMBL/GenBank/DDBJ whole genome shotgun (WGS) entry which is preliminary data.</text>
</comment>
<dbReference type="GO" id="GO:0016783">
    <property type="term" value="F:sulfurtransferase activity"/>
    <property type="evidence" value="ECO:0007669"/>
    <property type="project" value="TreeGrafter"/>
</dbReference>
<proteinExistence type="inferred from homology"/>
<dbReference type="Pfam" id="PF10288">
    <property type="entry name" value="CTU2"/>
    <property type="match status" value="1"/>
</dbReference>
<comment type="pathway">
    <text evidence="3">tRNA modification; 5-methoxycarbonylmethyl-2-thiouridine-tRNA biosynthesis.</text>
</comment>
<evidence type="ECO:0000313" key="5">
    <source>
        <dbReference type="Proteomes" id="UP000197138"/>
    </source>
</evidence>
<evidence type="ECO:0000256" key="1">
    <source>
        <dbReference type="ARBA" id="ARBA00022490"/>
    </source>
</evidence>
<gene>
    <name evidence="4" type="ORF">CDL15_Pgr000700</name>
</gene>
<dbReference type="GO" id="GO:0016779">
    <property type="term" value="F:nucleotidyltransferase activity"/>
    <property type="evidence" value="ECO:0007669"/>
    <property type="project" value="UniProtKB-UniRule"/>
</dbReference>
<dbReference type="GO" id="GO:0002143">
    <property type="term" value="P:tRNA wobble position uridine thiolation"/>
    <property type="evidence" value="ECO:0007669"/>
    <property type="project" value="TreeGrafter"/>
</dbReference>
<dbReference type="SUPFAM" id="SSF52402">
    <property type="entry name" value="Adenine nucleotide alpha hydrolases-like"/>
    <property type="match status" value="1"/>
</dbReference>
<evidence type="ECO:0000256" key="2">
    <source>
        <dbReference type="ARBA" id="ARBA00022694"/>
    </source>
</evidence>
<dbReference type="EMBL" id="MTKT01005400">
    <property type="protein sequence ID" value="OWM67248.1"/>
    <property type="molecule type" value="Genomic_DNA"/>
</dbReference>
<keyword evidence="2 3" id="KW-0819">tRNA processing</keyword>
<evidence type="ECO:0000313" key="4">
    <source>
        <dbReference type="EMBL" id="OWM67248.1"/>
    </source>
</evidence>
<comment type="similarity">
    <text evidence="3">Belongs to the CTU2/NCS2 family.</text>
</comment>
<comment type="subcellular location">
    <subcellularLocation>
        <location evidence="3">Cytoplasm</location>
    </subcellularLocation>
</comment>
<sequence>MACNGSACQSGCYKKGDELAAPEEGGAAAASNSNSNSSSNGSGNNLCVKCKVKEPFTVAGGGGGEDGRFCAECFRSNLFGKFRHAVTSNAMIGPTDNVLVAFSGGPASRVALQFVHELQYKAQKNFDASRDRSLPVFGVGVAFVDESAAHLPSSDKAMDQAIEDVKSLVLELSPPAKELHHFPIESICSGDSSDQREKLKEVLNAVTDATGKEDFLVHLRMLALQKIASENGYTRVGRGYSLPADIQYVDARWEAPVVLPLHDCLAQELNMLCHLDGLKTIELPYEPQSTINSLISSFVALLQGSLKTIELPYEPQSTINSLISSFVALLQEENPSRESTIVRTAGKLTPFAFNRIPEINDTNVPLATRRRQKRSSLKLNGSISSESFCPMCYSPLIQSKVQALDTPEASKTNSYIFGSSCCSSCRFQILPQDPLCMEHFYSHLPPPLVARASSGNAHDIRSLREHIQDYLLLDSDNEQ</sequence>
<protein>
    <recommendedName>
        <fullName evidence="3">Cytoplasmic tRNA 2-thiolation protein 2</fullName>
    </recommendedName>
</protein>
<dbReference type="AlphaFoldDB" id="A0A218W460"/>
<dbReference type="Gene3D" id="3.40.50.620">
    <property type="entry name" value="HUPs"/>
    <property type="match status" value="1"/>
</dbReference>
<evidence type="ECO:0000256" key="3">
    <source>
        <dbReference type="HAMAP-Rule" id="MF_03054"/>
    </source>
</evidence>